<proteinExistence type="predicted"/>
<sequence>MGVHNRISFPDPCLHSGPPLVLRPAGQLGQLAPLSAPRWAGGPAAWTIMGPFRGETAECFLQAAPQSTAEALFARPVN</sequence>
<evidence type="ECO:0000313" key="2">
    <source>
        <dbReference type="Proteomes" id="UP000784294"/>
    </source>
</evidence>
<name>A0A448WJB1_9PLAT</name>
<accession>A0A448WJB1</accession>
<dbReference type="EMBL" id="CAAALY010016928">
    <property type="protein sequence ID" value="VEL13166.1"/>
    <property type="molecule type" value="Genomic_DNA"/>
</dbReference>
<dbReference type="AlphaFoldDB" id="A0A448WJB1"/>
<gene>
    <name evidence="1" type="ORF">PXEA_LOCUS6606</name>
</gene>
<evidence type="ECO:0000313" key="1">
    <source>
        <dbReference type="EMBL" id="VEL13166.1"/>
    </source>
</evidence>
<dbReference type="Proteomes" id="UP000784294">
    <property type="component" value="Unassembled WGS sequence"/>
</dbReference>
<comment type="caution">
    <text evidence="1">The sequence shown here is derived from an EMBL/GenBank/DDBJ whole genome shotgun (WGS) entry which is preliminary data.</text>
</comment>
<protein>
    <submittedName>
        <fullName evidence="1">Uncharacterized protein</fullName>
    </submittedName>
</protein>
<organism evidence="1 2">
    <name type="scientific">Protopolystoma xenopodis</name>
    <dbReference type="NCBI Taxonomy" id="117903"/>
    <lineage>
        <taxon>Eukaryota</taxon>
        <taxon>Metazoa</taxon>
        <taxon>Spiralia</taxon>
        <taxon>Lophotrochozoa</taxon>
        <taxon>Platyhelminthes</taxon>
        <taxon>Monogenea</taxon>
        <taxon>Polyopisthocotylea</taxon>
        <taxon>Polystomatidea</taxon>
        <taxon>Polystomatidae</taxon>
        <taxon>Protopolystoma</taxon>
    </lineage>
</organism>
<keyword evidence="2" id="KW-1185">Reference proteome</keyword>
<reference evidence="1" key="1">
    <citation type="submission" date="2018-11" db="EMBL/GenBank/DDBJ databases">
        <authorList>
            <consortium name="Pathogen Informatics"/>
        </authorList>
    </citation>
    <scope>NUCLEOTIDE SEQUENCE</scope>
</reference>